<keyword evidence="3 10" id="KW-0548">Nucleotidyltransferase</keyword>
<dbReference type="KEGG" id="manq:L1994_06555"/>
<evidence type="ECO:0000256" key="3">
    <source>
        <dbReference type="ARBA" id="ARBA00022695"/>
    </source>
</evidence>
<dbReference type="Pfam" id="PF01909">
    <property type="entry name" value="NTP_transf_2"/>
    <property type="match status" value="1"/>
</dbReference>
<dbReference type="AlphaFoldDB" id="A0AAF0FPY2"/>
<dbReference type="Gene3D" id="1.10.1410.30">
    <property type="entry name" value="CCA tRNA nucleotidyltransferase, domain 2"/>
    <property type="match status" value="1"/>
</dbReference>
<dbReference type="GO" id="GO:0000049">
    <property type="term" value="F:tRNA binding"/>
    <property type="evidence" value="ECO:0007669"/>
    <property type="project" value="UniProtKB-UniRule"/>
</dbReference>
<dbReference type="Proteomes" id="UP001218895">
    <property type="component" value="Chromosome"/>
</dbReference>
<comment type="function">
    <text evidence="10">Catalyzes the addition and repair of the essential 3'-terminal CCA sequence in tRNAs without using a nucleic acid template. Adds these three nucleotides in the order of C, C, and A to the tRNA nucleotide-73, using CTP and ATP as substrates and producing inorganic pyrophosphate. tRNA 3'-terminal CCA addition is required both for tRNA processing and repair. Also involved in tRNA surveillance by mediating tandem CCA addition to generate a CCACCA at the 3' terminus of unstable tRNAs. While stable tRNAs receive only 3'-terminal CCA, unstable tRNAs are marked with CCACCA and rapidly degraded.</text>
</comment>
<accession>A0AAF0FPY2</accession>
<feature type="domain" description="CCA-adding enzyme C-terminal" evidence="13">
    <location>
        <begin position="279"/>
        <end position="423"/>
    </location>
</feature>
<name>A0AAF0FPY2_9EURY</name>
<feature type="binding site" evidence="10">
    <location>
        <position position="165"/>
    </location>
    <ligand>
        <name>CTP</name>
        <dbReference type="ChEBI" id="CHEBI:37563"/>
    </ligand>
</feature>
<dbReference type="SUPFAM" id="SSF55003">
    <property type="entry name" value="PAP/Archaeal CCA-adding enzyme, C-terminal domain"/>
    <property type="match status" value="1"/>
</dbReference>
<feature type="binding site" evidence="10">
    <location>
        <position position="47"/>
    </location>
    <ligand>
        <name>ATP</name>
        <dbReference type="ChEBI" id="CHEBI:30616"/>
    </ligand>
</feature>
<evidence type="ECO:0000256" key="5">
    <source>
        <dbReference type="ARBA" id="ARBA00022741"/>
    </source>
</evidence>
<comment type="similarity">
    <text evidence="10">Belongs to the tRNA nucleotidyltransferase/poly(A) polymerase family. Archaeal CCA-adding enzyme subfamily.</text>
</comment>
<comment type="miscellaneous">
    <text evidence="10">A single active site specifically recognizes both ATP and CTP and is responsible for their addition.</text>
</comment>
<comment type="catalytic activity">
    <reaction evidence="10">
        <text>a tRNA with a 3' CCA end + 2 CTP + ATP = a tRNA with a 3' CCACCA end + 3 diphosphate</text>
        <dbReference type="Rhea" id="RHEA:76235"/>
        <dbReference type="Rhea" id="RHEA-COMP:10468"/>
        <dbReference type="Rhea" id="RHEA-COMP:18655"/>
        <dbReference type="ChEBI" id="CHEBI:30616"/>
        <dbReference type="ChEBI" id="CHEBI:33019"/>
        <dbReference type="ChEBI" id="CHEBI:37563"/>
        <dbReference type="ChEBI" id="CHEBI:83071"/>
        <dbReference type="ChEBI" id="CHEBI:195187"/>
    </reaction>
</comment>
<dbReference type="GO" id="GO:0042245">
    <property type="term" value="P:RNA repair"/>
    <property type="evidence" value="ECO:0007669"/>
    <property type="project" value="UniProtKB-KW"/>
</dbReference>
<dbReference type="InterPro" id="IPR008229">
    <property type="entry name" value="CCA-adding_arc"/>
</dbReference>
<dbReference type="CDD" id="cd05400">
    <property type="entry name" value="NT_2-5OAS_ClassI-CCAase"/>
    <property type="match status" value="1"/>
</dbReference>
<feature type="binding site" evidence="10">
    <location>
        <position position="156"/>
    </location>
    <ligand>
        <name>CTP</name>
        <dbReference type="ChEBI" id="CHEBI:37563"/>
    </ligand>
</feature>
<dbReference type="GO" id="GO:0005524">
    <property type="term" value="F:ATP binding"/>
    <property type="evidence" value="ECO:0007669"/>
    <property type="project" value="UniProtKB-UniRule"/>
</dbReference>
<dbReference type="Gene3D" id="3.30.460.10">
    <property type="entry name" value="Beta Polymerase, domain 2"/>
    <property type="match status" value="1"/>
</dbReference>
<dbReference type="InterPro" id="IPR002934">
    <property type="entry name" value="Polymerase_NTP_transf_dom"/>
</dbReference>
<dbReference type="HAMAP" id="MF_01264">
    <property type="entry name" value="CCA_arch"/>
    <property type="match status" value="1"/>
</dbReference>
<evidence type="ECO:0000256" key="8">
    <source>
        <dbReference type="ARBA" id="ARBA00022842"/>
    </source>
</evidence>
<evidence type="ECO:0000259" key="12">
    <source>
        <dbReference type="Pfam" id="PF09249"/>
    </source>
</evidence>
<keyword evidence="1 10" id="KW-0808">Transferase</keyword>
<keyword evidence="5 10" id="KW-0547">Nucleotide-binding</keyword>
<evidence type="ECO:0000313" key="15">
    <source>
        <dbReference type="Proteomes" id="UP001218895"/>
    </source>
</evidence>
<evidence type="ECO:0000256" key="9">
    <source>
        <dbReference type="ARBA" id="ARBA00022884"/>
    </source>
</evidence>
<gene>
    <name evidence="10 14" type="primary">cca</name>
    <name evidence="14" type="ORF">L1994_06555</name>
</gene>
<evidence type="ECO:0000259" key="13">
    <source>
        <dbReference type="Pfam" id="PF21133"/>
    </source>
</evidence>
<dbReference type="Pfam" id="PF21133">
    <property type="entry name" value="CAA_C"/>
    <property type="match status" value="1"/>
</dbReference>
<feature type="binding site" evidence="10">
    <location>
        <position position="165"/>
    </location>
    <ligand>
        <name>ATP</name>
        <dbReference type="ChEBI" id="CHEBI:30616"/>
    </ligand>
</feature>
<evidence type="ECO:0000256" key="4">
    <source>
        <dbReference type="ARBA" id="ARBA00022723"/>
    </source>
</evidence>
<dbReference type="InterPro" id="IPR006116">
    <property type="entry name" value="NT_2-5OAS_ClassI-CCAase"/>
</dbReference>
<dbReference type="SUPFAM" id="SSF81631">
    <property type="entry name" value="PAP/OAS1 substrate-binding domain"/>
    <property type="match status" value="1"/>
</dbReference>
<reference evidence="14" key="1">
    <citation type="submission" date="2022-01" db="EMBL/GenBank/DDBJ databases">
        <title>Complete genome of Methanomicrobium antiquum DSM 21220.</title>
        <authorList>
            <person name="Chen S.-C."/>
            <person name="You Y.-T."/>
            <person name="Zhou Y.-Z."/>
            <person name="Lai M.-C."/>
        </authorList>
    </citation>
    <scope>NUCLEOTIDE SEQUENCE</scope>
    <source>
        <strain evidence="14">DSM 21220</strain>
    </source>
</reference>
<dbReference type="PANTHER" id="PTHR39643:SF1">
    <property type="entry name" value="CCA-ADDING ENZYME"/>
    <property type="match status" value="1"/>
</dbReference>
<dbReference type="GO" id="GO:0001680">
    <property type="term" value="P:tRNA 3'-terminal CCA addition"/>
    <property type="evidence" value="ECO:0007669"/>
    <property type="project" value="UniProtKB-UniRule"/>
</dbReference>
<dbReference type="GeneID" id="79950043"/>
<dbReference type="GO" id="GO:0004810">
    <property type="term" value="F:CCA tRNA nucleotidyltransferase activity"/>
    <property type="evidence" value="ECO:0007669"/>
    <property type="project" value="UniProtKB-UniRule"/>
</dbReference>
<dbReference type="Pfam" id="PF09249">
    <property type="entry name" value="tRNA_NucTransf2"/>
    <property type="match status" value="1"/>
</dbReference>
<evidence type="ECO:0000256" key="1">
    <source>
        <dbReference type="ARBA" id="ARBA00022679"/>
    </source>
</evidence>
<feature type="binding site" evidence="10">
    <location>
        <position position="50"/>
    </location>
    <ligand>
        <name>ATP</name>
        <dbReference type="ChEBI" id="CHEBI:30616"/>
    </ligand>
</feature>
<comment type="cofactor">
    <cofactor evidence="10">
        <name>Mg(2+)</name>
        <dbReference type="ChEBI" id="CHEBI:18420"/>
    </cofactor>
</comment>
<comment type="subunit">
    <text evidence="10">Homodimer.</text>
</comment>
<organism evidence="14 15">
    <name type="scientific">Methanomicrobium antiquum</name>
    <dbReference type="NCBI Taxonomy" id="487686"/>
    <lineage>
        <taxon>Archaea</taxon>
        <taxon>Methanobacteriati</taxon>
        <taxon>Methanobacteriota</taxon>
        <taxon>Stenosarchaea group</taxon>
        <taxon>Methanomicrobia</taxon>
        <taxon>Methanomicrobiales</taxon>
        <taxon>Methanomicrobiaceae</taxon>
        <taxon>Methanomicrobium</taxon>
    </lineage>
</organism>
<dbReference type="NCBIfam" id="TIGR03671">
    <property type="entry name" value="cca_archaeal"/>
    <property type="match status" value="1"/>
</dbReference>
<keyword evidence="7 10" id="KW-0067">ATP-binding</keyword>
<dbReference type="PANTHER" id="PTHR39643">
    <property type="entry name" value="CCA-ADDING ENZYME"/>
    <property type="match status" value="1"/>
</dbReference>
<dbReference type="InterPro" id="IPR011068">
    <property type="entry name" value="NuclTrfase_I-like_C"/>
</dbReference>
<comment type="catalytic activity">
    <reaction evidence="10">
        <text>a tRNA precursor + 2 CTP + ATP = a tRNA with a 3' CCA end + 3 diphosphate</text>
        <dbReference type="Rhea" id="RHEA:14433"/>
        <dbReference type="Rhea" id="RHEA-COMP:10465"/>
        <dbReference type="Rhea" id="RHEA-COMP:10468"/>
        <dbReference type="ChEBI" id="CHEBI:30616"/>
        <dbReference type="ChEBI" id="CHEBI:33019"/>
        <dbReference type="ChEBI" id="CHEBI:37563"/>
        <dbReference type="ChEBI" id="CHEBI:74896"/>
        <dbReference type="ChEBI" id="CHEBI:83071"/>
        <dbReference type="EC" id="2.7.7.72"/>
    </reaction>
</comment>
<evidence type="ECO:0000256" key="2">
    <source>
        <dbReference type="ARBA" id="ARBA00022694"/>
    </source>
</evidence>
<keyword evidence="6 10" id="KW-0692">RNA repair</keyword>
<dbReference type="InterPro" id="IPR048833">
    <property type="entry name" value="CAA_C"/>
</dbReference>
<evidence type="ECO:0000256" key="10">
    <source>
        <dbReference type="HAMAP-Rule" id="MF_01264"/>
    </source>
</evidence>
<feature type="domain" description="Polymerase nucleotidyl transferase" evidence="11">
    <location>
        <begin position="36"/>
        <end position="137"/>
    </location>
</feature>
<feature type="binding site" evidence="10">
    <location>
        <position position="50"/>
    </location>
    <ligand>
        <name>CTP</name>
        <dbReference type="ChEBI" id="CHEBI:37563"/>
    </ligand>
</feature>
<keyword evidence="9 10" id="KW-0694">RNA-binding</keyword>
<feature type="binding site" evidence="10">
    <location>
        <position position="59"/>
    </location>
    <ligand>
        <name>Mg(2+)</name>
        <dbReference type="ChEBI" id="CHEBI:18420"/>
    </ligand>
</feature>
<keyword evidence="8 10" id="KW-0460">Magnesium</keyword>
<evidence type="ECO:0000256" key="7">
    <source>
        <dbReference type="ARBA" id="ARBA00022840"/>
    </source>
</evidence>
<sequence length="457" mass="52185">MHRECEEKILAKIRPESEEKDQIFKIADDLVSAVDKSGIAKGMVAGSVARDTWVSGDRDLDIFMLFSPSLPREELEEKGLFLAREIALSFNGKIVEKYAEHPYINANIRGYDVDLVPCYAVSDASKIQSAVDRTPFHTRYMKEKIVSLSDDVLLLKQFSKSCGVYGSDQMTGGFAGYLCEILIAYYGGFFECINAASKWHPGIVIDIEKHQAKEFDDPLVVIDPVDPKRNVAASLSATRMYEFSEYARGYLKNPSCEFFRAKKREIFLRSEFSEKINERETIFYGISFDTPGVIPDVIVPQLKKSASSVTALLERNNFAINRSGYFMGNKKSLLLFELLYDTLPVIERRQGPPVWEEENSEKFISKHLGQTFSGPYIREGKYYVEIKRRHSTAESLFNSDDFKQSGLGKHVKKSILDEYQILKNSDCWTEEFSEFLYEFITKISPLSEILLDADKKR</sequence>
<dbReference type="InterPro" id="IPR043519">
    <property type="entry name" value="NT_sf"/>
</dbReference>
<dbReference type="EMBL" id="CP091092">
    <property type="protein sequence ID" value="WFN35821.1"/>
    <property type="molecule type" value="Genomic_DNA"/>
</dbReference>
<dbReference type="InterPro" id="IPR042090">
    <property type="entry name" value="CCA_tRNA_nucleotrans_2"/>
</dbReference>
<feature type="binding site" evidence="10">
    <location>
        <position position="137"/>
    </location>
    <ligand>
        <name>CTP</name>
        <dbReference type="ChEBI" id="CHEBI:37563"/>
    </ligand>
</feature>
<feature type="binding site" evidence="10">
    <location>
        <position position="47"/>
    </location>
    <ligand>
        <name>CTP</name>
        <dbReference type="ChEBI" id="CHEBI:37563"/>
    </ligand>
</feature>
<keyword evidence="2 10" id="KW-0819">tRNA processing</keyword>
<keyword evidence="4 10" id="KW-0479">Metal-binding</keyword>
<dbReference type="GO" id="GO:0000287">
    <property type="term" value="F:magnesium ion binding"/>
    <property type="evidence" value="ECO:0007669"/>
    <property type="project" value="UniProtKB-UniRule"/>
</dbReference>
<feature type="binding site" evidence="10">
    <location>
        <position position="156"/>
    </location>
    <ligand>
        <name>ATP</name>
        <dbReference type="ChEBI" id="CHEBI:30616"/>
    </ligand>
</feature>
<dbReference type="RefSeq" id="WP_278098660.1">
    <property type="nucleotide sequence ID" value="NZ_CP091092.1"/>
</dbReference>
<keyword evidence="15" id="KW-1185">Reference proteome</keyword>
<feature type="binding site" evidence="10">
    <location>
        <position position="114"/>
    </location>
    <ligand>
        <name>Mg(2+)</name>
        <dbReference type="ChEBI" id="CHEBI:18420"/>
    </ligand>
</feature>
<evidence type="ECO:0000259" key="11">
    <source>
        <dbReference type="Pfam" id="PF01909"/>
    </source>
</evidence>
<dbReference type="InterPro" id="IPR015329">
    <property type="entry name" value="tRNA_NucTransf2"/>
</dbReference>
<evidence type="ECO:0000256" key="6">
    <source>
        <dbReference type="ARBA" id="ARBA00022800"/>
    </source>
</evidence>
<dbReference type="PIRSF" id="PIRSF005335">
    <property type="entry name" value="CCA_arch"/>
    <property type="match status" value="1"/>
</dbReference>
<dbReference type="Gene3D" id="3.30.70.590">
    <property type="entry name" value="Poly(A) polymerase predicted RNA binding domain"/>
    <property type="match status" value="1"/>
</dbReference>
<dbReference type="SUPFAM" id="SSF81301">
    <property type="entry name" value="Nucleotidyltransferase"/>
    <property type="match status" value="1"/>
</dbReference>
<dbReference type="EC" id="2.7.7.72" evidence="10"/>
<protein>
    <recommendedName>
        <fullName evidence="10">CCA-adding enzyme</fullName>
        <ecNumber evidence="10">2.7.7.72</ecNumber>
    </recommendedName>
    <alternativeName>
        <fullName evidence="10">CCA tRNA nucleotidyltransferase</fullName>
    </alternativeName>
    <alternativeName>
        <fullName evidence="10">tRNA CCA-pyrophosphorylase</fullName>
    </alternativeName>
    <alternativeName>
        <fullName evidence="10">tRNA adenylyl-/cytidylyl- transferase</fullName>
    </alternativeName>
    <alternativeName>
        <fullName evidence="10">tRNA nucleotidyltransferase</fullName>
    </alternativeName>
    <alternativeName>
        <fullName evidence="10">tRNA-NT</fullName>
    </alternativeName>
</protein>
<feature type="binding site" evidence="10">
    <location>
        <position position="61"/>
    </location>
    <ligand>
        <name>Mg(2+)</name>
        <dbReference type="ChEBI" id="CHEBI:18420"/>
    </ligand>
</feature>
<dbReference type="Gene3D" id="3.30.70.1550">
    <property type="entry name" value="Archaeal tRNA CCA-adding enzyme catalytic domain"/>
    <property type="match status" value="1"/>
</dbReference>
<feature type="domain" description="tRNA nucleotidyltransferase substrate binding" evidence="12">
    <location>
        <begin position="150"/>
        <end position="259"/>
    </location>
</feature>
<feature type="binding site" evidence="10">
    <location>
        <position position="137"/>
    </location>
    <ligand>
        <name>ATP</name>
        <dbReference type="ChEBI" id="CHEBI:30616"/>
    </ligand>
</feature>
<evidence type="ECO:0000313" key="14">
    <source>
        <dbReference type="EMBL" id="WFN35821.1"/>
    </source>
</evidence>
<proteinExistence type="inferred from homology"/>